<dbReference type="EMBL" id="JAAIJQ010000072">
    <property type="protein sequence ID" value="NEV64056.1"/>
    <property type="molecule type" value="Genomic_DNA"/>
</dbReference>
<dbReference type="InterPro" id="IPR008914">
    <property type="entry name" value="PEBP"/>
</dbReference>
<sequence length="167" mass="17717">MQEVLRWLQDADEDLTLVGGQAVALREHLLGLPVLTETVDIDLLGDASQAEDLAAALGYRCVIPDPADPTPNTALILEASGGVAAGFLGVVAGLNETDILRRRICGKPGFGAACPPRGDKPHSDVFTVRALDTEKLDLDQSASPALVGFFLNQHALAKASLIAYYRR</sequence>
<gene>
    <name evidence="1" type="ORF">G3446_19575</name>
</gene>
<proteinExistence type="predicted"/>
<protein>
    <submittedName>
        <fullName evidence="1">Uncharacterized protein</fullName>
    </submittedName>
</protein>
<accession>A0A6M0K2R2</accession>
<dbReference type="Proteomes" id="UP000483379">
    <property type="component" value="Unassembled WGS sequence"/>
</dbReference>
<evidence type="ECO:0000313" key="2">
    <source>
        <dbReference type="Proteomes" id="UP000483379"/>
    </source>
</evidence>
<evidence type="ECO:0000313" key="1">
    <source>
        <dbReference type="EMBL" id="NEV64056.1"/>
    </source>
</evidence>
<dbReference type="InterPro" id="IPR036610">
    <property type="entry name" value="PEBP-like_sf"/>
</dbReference>
<keyword evidence="2" id="KW-1185">Reference proteome</keyword>
<dbReference type="AlphaFoldDB" id="A0A6M0K2R2"/>
<reference evidence="1 2" key="1">
    <citation type="submission" date="2020-02" db="EMBL/GenBank/DDBJ databases">
        <title>Genome sequences of Thiorhodococcus mannitoliphagus and Thiorhodococcus minor, purple sulfur photosynthetic bacteria in the gammaproteobacterial family, Chromatiaceae.</title>
        <authorList>
            <person name="Aviles F.A."/>
            <person name="Meyer T.E."/>
            <person name="Kyndt J.A."/>
        </authorList>
    </citation>
    <scope>NUCLEOTIDE SEQUENCE [LARGE SCALE GENOMIC DNA]</scope>
    <source>
        <strain evidence="1 2">DSM 11518</strain>
    </source>
</reference>
<dbReference type="SUPFAM" id="SSF49777">
    <property type="entry name" value="PEBP-like"/>
    <property type="match status" value="1"/>
</dbReference>
<name>A0A6M0K2R2_9GAMM</name>
<dbReference type="Gene3D" id="3.90.280.10">
    <property type="entry name" value="PEBP-like"/>
    <property type="match status" value="1"/>
</dbReference>
<organism evidence="1 2">
    <name type="scientific">Thiorhodococcus minor</name>
    <dbReference type="NCBI Taxonomy" id="57489"/>
    <lineage>
        <taxon>Bacteria</taxon>
        <taxon>Pseudomonadati</taxon>
        <taxon>Pseudomonadota</taxon>
        <taxon>Gammaproteobacteria</taxon>
        <taxon>Chromatiales</taxon>
        <taxon>Chromatiaceae</taxon>
        <taxon>Thiorhodococcus</taxon>
    </lineage>
</organism>
<dbReference type="Pfam" id="PF01161">
    <property type="entry name" value="PBP"/>
    <property type="match status" value="1"/>
</dbReference>
<comment type="caution">
    <text evidence="1">The sequence shown here is derived from an EMBL/GenBank/DDBJ whole genome shotgun (WGS) entry which is preliminary data.</text>
</comment>